<dbReference type="EMDB" id="EMD-33180"/>
<dbReference type="AlphaFoldDB" id="A0AAB0B1V7"/>
<evidence type="ECO:0007829" key="5">
    <source>
        <dbReference type="PDB" id="7XFZ"/>
    </source>
</evidence>
<protein>
    <submittedName>
        <fullName evidence="2 3">Csf5</fullName>
    </submittedName>
</protein>
<dbReference type="PDB" id="7XG2">
    <property type="method" value="EM"/>
    <property type="resolution" value="2.80 A"/>
    <property type="chains" value="H=1-268"/>
</dbReference>
<accession>A0AAB0B1V7</accession>
<dbReference type="PDB" id="7XFZ">
    <property type="method" value="EM"/>
    <property type="resolution" value="3.00 A"/>
    <property type="chains" value="H=1-268"/>
</dbReference>
<dbReference type="EMDB" id="EMD-33185"/>
<dbReference type="EMDB" id="EMD-33184"/>
<name>A0AAB0B1V7_PSEAI</name>
<dbReference type="EMDB" id="EMD-33183"/>
<evidence type="ECO:0000256" key="1">
    <source>
        <dbReference type="SAM" id="MobiDB-lite"/>
    </source>
</evidence>
<feature type="region of interest" description="Disordered" evidence="1">
    <location>
        <begin position="244"/>
        <end position="268"/>
    </location>
</feature>
<dbReference type="PDB" id="7XG4">
    <property type="method" value="EM"/>
    <property type="resolution" value="3.70 A"/>
    <property type="chains" value="H=1-268"/>
</dbReference>
<dbReference type="PDB" id="7XG3">
    <property type="method" value="EM"/>
    <property type="resolution" value="3.00 A"/>
    <property type="chains" value="H=1-268"/>
</dbReference>
<proteinExistence type="evidence at protein level"/>
<dbReference type="EMDB" id="EMD-33181"/>
<dbReference type="SMR" id="A0AAB0B1V7"/>
<evidence type="ECO:0000313" key="2">
    <source>
        <dbReference type="PDB" id="7XFZ"/>
    </source>
</evidence>
<evidence type="ECO:0007829" key="6">
    <source>
        <dbReference type="PDB" id="7XG0"/>
    </source>
</evidence>
<evidence type="ECO:0000313" key="3">
    <source>
        <dbReference type="PDB" id="7XG0"/>
    </source>
</evidence>
<evidence type="ECO:0000313" key="4">
    <source>
        <dbReference type="PDB" id="7XG2"/>
    </source>
</evidence>
<sequence length="268" mass="29111">MFVKQVFFDLGARIHADEARALVAKLLDDTQPGLVSALMNYMPASKTSKTEFPLVQFSNFNQGFALLGFGEVGAQILSDATPIIHDAMAKLFASRGQGVVVQVSSRDVPLSCEKRPYGLQYTVAKMVVQKKHEHRERLANPETGKVFLEGLFLRSLERQAAAVGMVLPRDLVVSFKGAERVSSVKLRPDSTLAHGSLRHAVFEVNARLGGLWSVGFLLSKGFGHINTDLQLGQGGTRHALSKWSHPQFEKGGGSGGGSGGWSHPQFEK</sequence>
<keyword evidence="5 6" id="KW-0002">3D-structure</keyword>
<reference evidence="5 6" key="1">
    <citation type="journal article" date="2023" name="Cell">
        <title>Type IV-A CRISPR-Csf complex: Assembly, dsDNA targeting, and CasDinG recruitment.</title>
        <authorList>
            <person name="Cui N."/>
            <person name="Zhang J.T."/>
            <person name="Liu Y."/>
            <person name="Liu Y."/>
            <person name="Liu X.Y."/>
            <person name="Wang C."/>
            <person name="Huang H."/>
            <person name="Jia N."/>
        </authorList>
    </citation>
    <scope>STRUCTURE BY ELECTRON MICROSCOPY (2.60 ANGSTROMS)</scope>
</reference>
<feature type="compositionally biased region" description="Gly residues" evidence="1">
    <location>
        <begin position="250"/>
        <end position="260"/>
    </location>
</feature>
<organism evidence="4">
    <name type="scientific">Pseudomonas aeruginosa</name>
    <dbReference type="NCBI Taxonomy" id="287"/>
    <lineage>
        <taxon>Bacteria</taxon>
        <taxon>Pseudomonadati</taxon>
        <taxon>Pseudomonadota</taxon>
        <taxon>Gammaproteobacteria</taxon>
        <taxon>Pseudomonadales</taxon>
        <taxon>Pseudomonadaceae</taxon>
        <taxon>Pseudomonas</taxon>
    </lineage>
</organism>
<dbReference type="PDB" id="7XG0">
    <property type="method" value="EM"/>
    <property type="resolution" value="2.60 A"/>
    <property type="chains" value="H=1-268"/>
</dbReference>